<gene>
    <name evidence="2" type="ORF">RFH51_17460</name>
</gene>
<evidence type="ECO:0000313" key="3">
    <source>
        <dbReference type="Proteomes" id="UP001243195"/>
    </source>
</evidence>
<reference evidence="2" key="1">
    <citation type="submission" date="2023-08" db="EMBL/GenBank/DDBJ databases">
        <title>Emergence of clinically-relevant ST2 carbapenem-resistant Acinetobacter baumannii strains in hospital sewages in Zhejiang, East of China.</title>
        <authorList>
            <person name="Kaichao C."/>
            <person name="Zhang R."/>
        </authorList>
    </citation>
    <scope>NUCLEOTIDE SEQUENCE</scope>
    <source>
        <strain evidence="2">M-SY-60</strain>
    </source>
</reference>
<dbReference type="InterPro" id="IPR036622">
    <property type="entry name" value="LigA_sf"/>
</dbReference>
<feature type="domain" description="Extradiol ring-cleavage dioxygenase LigAB LigA subunit" evidence="1">
    <location>
        <begin position="1"/>
        <end position="31"/>
    </location>
</feature>
<dbReference type="Pfam" id="PF07746">
    <property type="entry name" value="LigA"/>
    <property type="match status" value="1"/>
</dbReference>
<evidence type="ECO:0000313" key="2">
    <source>
        <dbReference type="EMBL" id="MDQ9073240.1"/>
    </source>
</evidence>
<name>A0AAW8JNW1_9GAMM</name>
<organism evidence="2 3">
    <name type="scientific">Acinetobacter gerneri</name>
    <dbReference type="NCBI Taxonomy" id="202952"/>
    <lineage>
        <taxon>Bacteria</taxon>
        <taxon>Pseudomonadati</taxon>
        <taxon>Pseudomonadota</taxon>
        <taxon>Gammaproteobacteria</taxon>
        <taxon>Moraxellales</taxon>
        <taxon>Moraxellaceae</taxon>
        <taxon>Acinetobacter</taxon>
    </lineage>
</organism>
<dbReference type="SUPFAM" id="SSF48076">
    <property type="entry name" value="LigA subunit of an aromatic-ring-opening dioxygenase LigAB"/>
    <property type="match status" value="1"/>
</dbReference>
<dbReference type="Gene3D" id="1.10.700.10">
    <property type="entry name" value="Dioxygenase LigAB, LigA subunit"/>
    <property type="match status" value="1"/>
</dbReference>
<dbReference type="Proteomes" id="UP001243195">
    <property type="component" value="Unassembled WGS sequence"/>
</dbReference>
<proteinExistence type="predicted"/>
<accession>A0AAW8JNW1</accession>
<sequence length="38" mass="4456">MNQAQLTEQEQKLILDQNWIGLIQHGVNFLYSKNMPVL</sequence>
<dbReference type="EMBL" id="JAVIDA010000038">
    <property type="protein sequence ID" value="MDQ9073240.1"/>
    <property type="molecule type" value="Genomic_DNA"/>
</dbReference>
<protein>
    <recommendedName>
        <fullName evidence="1">Extradiol ring-cleavage dioxygenase LigAB LigA subunit domain-containing protein</fullName>
    </recommendedName>
</protein>
<comment type="caution">
    <text evidence="2">The sequence shown here is derived from an EMBL/GenBank/DDBJ whole genome shotgun (WGS) entry which is preliminary data.</text>
</comment>
<dbReference type="InterPro" id="IPR011986">
    <property type="entry name" value="Xdiol_dOase_LigA"/>
</dbReference>
<dbReference type="AlphaFoldDB" id="A0AAW8JNW1"/>
<evidence type="ECO:0000259" key="1">
    <source>
        <dbReference type="Pfam" id="PF07746"/>
    </source>
</evidence>